<reference evidence="2" key="1">
    <citation type="submission" date="2022-10" db="EMBL/GenBank/DDBJ databases">
        <title>Chryseobacterium sp. nov., a novel bacterial species.</title>
        <authorList>
            <person name="Cao Y."/>
        </authorList>
    </citation>
    <scope>NUCLEOTIDE SEQUENCE</scope>
    <source>
        <strain evidence="2">KC 927</strain>
    </source>
</reference>
<sequence length="185" mass="21573">MKKKLICTVLLALTCYLIFSQEIFSNNKAKYLFIGSIKKDSIKVLANGKIEWIKNENLHQLDKLSTKDFLNKIFSQKLKFEMEGYEPFWNAKIYKNVLFFTDPVTGNEKKYNINYNYNINKVDSGVYFSFSDTSHKIHGYINYIGLENVKNGRICEYNLSEENTLYETFITVDGVIYKGCSVIIK</sequence>
<evidence type="ECO:0000313" key="3">
    <source>
        <dbReference type="Proteomes" id="UP001070176"/>
    </source>
</evidence>
<proteinExistence type="predicted"/>
<feature type="chain" id="PRO_5047255208" evidence="1">
    <location>
        <begin position="21"/>
        <end position="185"/>
    </location>
</feature>
<feature type="signal peptide" evidence="1">
    <location>
        <begin position="1"/>
        <end position="20"/>
    </location>
</feature>
<organism evidence="2 3">
    <name type="scientific">Chryseobacterium luquanense</name>
    <dbReference type="NCBI Taxonomy" id="2983766"/>
    <lineage>
        <taxon>Bacteria</taxon>
        <taxon>Pseudomonadati</taxon>
        <taxon>Bacteroidota</taxon>
        <taxon>Flavobacteriia</taxon>
        <taxon>Flavobacteriales</taxon>
        <taxon>Weeksellaceae</taxon>
        <taxon>Chryseobacterium group</taxon>
        <taxon>Chryseobacterium</taxon>
    </lineage>
</organism>
<dbReference type="RefSeq" id="WP_267281714.1">
    <property type="nucleotide sequence ID" value="NZ_JAOVZV010000015.1"/>
</dbReference>
<keyword evidence="3" id="KW-1185">Reference proteome</keyword>
<dbReference type="Proteomes" id="UP001070176">
    <property type="component" value="Unassembled WGS sequence"/>
</dbReference>
<protein>
    <submittedName>
        <fullName evidence="2">Uncharacterized protein</fullName>
    </submittedName>
</protein>
<accession>A0ABT3Y4X8</accession>
<gene>
    <name evidence="2" type="ORF">OEA66_12630</name>
</gene>
<evidence type="ECO:0000313" key="2">
    <source>
        <dbReference type="EMBL" id="MCX8533198.1"/>
    </source>
</evidence>
<keyword evidence="1" id="KW-0732">Signal</keyword>
<evidence type="ECO:0000256" key="1">
    <source>
        <dbReference type="SAM" id="SignalP"/>
    </source>
</evidence>
<comment type="caution">
    <text evidence="2">The sequence shown here is derived from an EMBL/GenBank/DDBJ whole genome shotgun (WGS) entry which is preliminary data.</text>
</comment>
<dbReference type="EMBL" id="JAOVZV010000015">
    <property type="protein sequence ID" value="MCX8533198.1"/>
    <property type="molecule type" value="Genomic_DNA"/>
</dbReference>
<name>A0ABT3Y4X8_9FLAO</name>